<dbReference type="InterPro" id="IPR000237">
    <property type="entry name" value="GRIP_dom"/>
</dbReference>
<dbReference type="InterPro" id="IPR019459">
    <property type="entry name" value="GRAB"/>
</dbReference>
<sequence>MSWLGDSLTNLKGQISNFTKEVLAETPEDNEEFVEAAELRKAKTKIVELEALCTHQKQEIEQLQFLSEGFKEKSDSLDIQNKSLVESYQNLLQSKDEECKELQERIARIIQDSNSKRDEEAKEIKDKTDAALQTVIGIFSSIACQTEITECCNVTCQTDSDLQGIEDAITVSNGLDDSYLRELEERCSEYQTDLYQLRAELMTLQADIDQSEEAKAKLSEDILSLLYSSFIIDGQPALPKLKPTGYESSVEAEQVILSALRQLASIWKGLLDKKGTLERTVAKLSTQSKCKTPEDQVDLGINLSHTSNAVATASATLIPTIDFFPPKVDSFGLETIIEEERAEDDSRSTEADRDTEGLLEEPLSIIEAHSTTSTIKTNTTENSAPNKTLSSSSNIKEACNNGTQTEPEPLETKTSEEELRAQIFATLEAPWLEKEKDWISKVEEKESRIKKLQADLQRLQNHLVDLEDQYTNDALICEEREKQLRLQIAELQNQISQTIQETNENGGVRDEIVRLTAERDFARTANVSFEEQLQKLGTQLQNLHFVLEQFQKEKEFEIGEVQRAMKQEMQAMEIQSKHLRKELETERGLLARARSGLEAAEHLNSQIEDKSRLVTQLRNQVQEKESEVERLSKQLEELNNNNVAKIDRYLIKNLIVGYFTTPTDKRTEVLRIIATVLDFNREDRQRTGLESTSIWPFGRGGSDSTESARQQSFSTAFIKFLETESQPKTPIQIPLDEITRRNSRSSTSSTPVPGAAGDGHTRHSSTSSMSEMSVNLPVLNQADRSNSILKDVLNPRS</sequence>
<feature type="region of interest" description="Disordered" evidence="5">
    <location>
        <begin position="337"/>
        <end position="415"/>
    </location>
</feature>
<feature type="region of interest" description="Disordered" evidence="5">
    <location>
        <begin position="729"/>
        <end position="797"/>
    </location>
</feature>
<organism evidence="7 8">
    <name type="scientific">Orchesella dallaii</name>
    <dbReference type="NCBI Taxonomy" id="48710"/>
    <lineage>
        <taxon>Eukaryota</taxon>
        <taxon>Metazoa</taxon>
        <taxon>Ecdysozoa</taxon>
        <taxon>Arthropoda</taxon>
        <taxon>Hexapoda</taxon>
        <taxon>Collembola</taxon>
        <taxon>Entomobryomorpha</taxon>
        <taxon>Entomobryoidea</taxon>
        <taxon>Orchesellidae</taxon>
        <taxon>Orchesellinae</taxon>
        <taxon>Orchesella</taxon>
    </lineage>
</organism>
<proteinExistence type="predicted"/>
<feature type="compositionally biased region" description="Low complexity" evidence="5">
    <location>
        <begin position="370"/>
        <end position="383"/>
    </location>
</feature>
<dbReference type="PROSITE" id="PS50913">
    <property type="entry name" value="GRIP"/>
    <property type="match status" value="1"/>
</dbReference>
<reference evidence="7 8" key="1">
    <citation type="submission" date="2024-08" db="EMBL/GenBank/DDBJ databases">
        <authorList>
            <person name="Cucini C."/>
            <person name="Frati F."/>
        </authorList>
    </citation>
    <scope>NUCLEOTIDE SEQUENCE [LARGE SCALE GENOMIC DNA]</scope>
</reference>
<feature type="compositionally biased region" description="Basic and acidic residues" evidence="5">
    <location>
        <begin position="344"/>
        <end position="356"/>
    </location>
</feature>
<evidence type="ECO:0000256" key="3">
    <source>
        <dbReference type="ARBA" id="ARBA00023054"/>
    </source>
</evidence>
<gene>
    <name evidence="7" type="ORF">ODALV1_LOCUS10335</name>
</gene>
<evidence type="ECO:0000256" key="2">
    <source>
        <dbReference type="ARBA" id="ARBA00023034"/>
    </source>
</evidence>
<keyword evidence="8" id="KW-1185">Reference proteome</keyword>
<dbReference type="Proteomes" id="UP001642540">
    <property type="component" value="Unassembled WGS sequence"/>
</dbReference>
<dbReference type="PANTHER" id="PTHR18921:SF2">
    <property type="entry name" value="THYROID RECEPTOR-INTERACTING PROTEIN 11"/>
    <property type="match status" value="1"/>
</dbReference>
<evidence type="ECO:0000259" key="6">
    <source>
        <dbReference type="PROSITE" id="PS50913"/>
    </source>
</evidence>
<name>A0ABP1QE93_9HEXA</name>
<feature type="compositionally biased region" description="Low complexity" evidence="5">
    <location>
        <begin position="764"/>
        <end position="773"/>
    </location>
</feature>
<dbReference type="Pfam" id="PF10375">
    <property type="entry name" value="GRAB"/>
    <property type="match status" value="1"/>
</dbReference>
<comment type="caution">
    <text evidence="7">The sequence shown here is derived from an EMBL/GenBank/DDBJ whole genome shotgun (WGS) entry which is preliminary data.</text>
</comment>
<evidence type="ECO:0000313" key="7">
    <source>
        <dbReference type="EMBL" id="CAL8099770.1"/>
    </source>
</evidence>
<dbReference type="EMBL" id="CAXLJM020000032">
    <property type="protein sequence ID" value="CAL8099770.1"/>
    <property type="molecule type" value="Genomic_DNA"/>
</dbReference>
<feature type="compositionally biased region" description="Polar residues" evidence="5">
    <location>
        <begin position="384"/>
        <end position="406"/>
    </location>
</feature>
<accession>A0ABP1QE93</accession>
<evidence type="ECO:0000313" key="8">
    <source>
        <dbReference type="Proteomes" id="UP001642540"/>
    </source>
</evidence>
<evidence type="ECO:0000256" key="4">
    <source>
        <dbReference type="SAM" id="Coils"/>
    </source>
</evidence>
<comment type="subcellular location">
    <subcellularLocation>
        <location evidence="1">Golgi apparatus</location>
    </subcellularLocation>
</comment>
<evidence type="ECO:0000256" key="5">
    <source>
        <dbReference type="SAM" id="MobiDB-lite"/>
    </source>
</evidence>
<evidence type="ECO:0000256" key="1">
    <source>
        <dbReference type="ARBA" id="ARBA00004555"/>
    </source>
</evidence>
<keyword evidence="3 4" id="KW-0175">Coiled coil</keyword>
<keyword evidence="2" id="KW-0333">Golgi apparatus</keyword>
<feature type="coiled-coil region" evidence="4">
    <location>
        <begin position="547"/>
        <end position="648"/>
    </location>
</feature>
<feature type="domain" description="GRIP" evidence="6">
    <location>
        <begin position="641"/>
        <end position="690"/>
    </location>
</feature>
<feature type="coiled-coil region" evidence="4">
    <location>
        <begin position="180"/>
        <end position="221"/>
    </location>
</feature>
<protein>
    <recommendedName>
        <fullName evidence="6">GRIP domain-containing protein</fullName>
    </recommendedName>
</protein>
<dbReference type="PANTHER" id="PTHR18921">
    <property type="entry name" value="MYOSIN HEAVY CHAIN - RELATED"/>
    <property type="match status" value="1"/>
</dbReference>
<feature type="coiled-coil region" evidence="4">
    <location>
        <begin position="435"/>
        <end position="501"/>
    </location>
</feature>
<feature type="coiled-coil region" evidence="4">
    <location>
        <begin position="85"/>
        <end position="119"/>
    </location>
</feature>